<protein>
    <submittedName>
        <fullName evidence="2">Uncharacterized protein</fullName>
    </submittedName>
</protein>
<sequence>MIVQNEVSGSWILLSYVMLLPLLIGYLAFIGWATVISDLEKRKEQRKRNSSLR</sequence>
<organism evidence="2 3">
    <name type="scientific">Caballeronia sordidicola</name>
    <name type="common">Burkholderia sordidicola</name>
    <dbReference type="NCBI Taxonomy" id="196367"/>
    <lineage>
        <taxon>Bacteria</taxon>
        <taxon>Pseudomonadati</taxon>
        <taxon>Pseudomonadota</taxon>
        <taxon>Betaproteobacteria</taxon>
        <taxon>Burkholderiales</taxon>
        <taxon>Burkholderiaceae</taxon>
        <taxon>Caballeronia</taxon>
    </lineage>
</organism>
<reference evidence="3" key="1">
    <citation type="submission" date="2017-01" db="EMBL/GenBank/DDBJ databases">
        <title>Genome Analysis of Deinococcus marmoris KOPRI26562.</title>
        <authorList>
            <person name="Kim J.H."/>
            <person name="Oh H.-M."/>
        </authorList>
    </citation>
    <scope>NUCLEOTIDE SEQUENCE [LARGE SCALE GENOMIC DNA]</scope>
    <source>
        <strain evidence="3">PAMC 26633</strain>
    </source>
</reference>
<dbReference type="Proteomes" id="UP000214720">
    <property type="component" value="Unassembled WGS sequence"/>
</dbReference>
<feature type="transmembrane region" description="Helical" evidence="1">
    <location>
        <begin position="12"/>
        <end position="36"/>
    </location>
</feature>
<evidence type="ECO:0000313" key="3">
    <source>
        <dbReference type="Proteomes" id="UP000214720"/>
    </source>
</evidence>
<name>A0A226WZJ5_CABSO</name>
<dbReference type="AlphaFoldDB" id="A0A226WZJ5"/>
<dbReference type="EMBL" id="MTHB01000123">
    <property type="protein sequence ID" value="OXC76612.1"/>
    <property type="molecule type" value="Genomic_DNA"/>
</dbReference>
<comment type="caution">
    <text evidence="2">The sequence shown here is derived from an EMBL/GenBank/DDBJ whole genome shotgun (WGS) entry which is preliminary data.</text>
</comment>
<evidence type="ECO:0000313" key="2">
    <source>
        <dbReference type="EMBL" id="OXC76612.1"/>
    </source>
</evidence>
<keyword evidence="1" id="KW-0812">Transmembrane</keyword>
<proteinExistence type="predicted"/>
<evidence type="ECO:0000256" key="1">
    <source>
        <dbReference type="SAM" id="Phobius"/>
    </source>
</evidence>
<keyword evidence="1" id="KW-0472">Membrane</keyword>
<gene>
    <name evidence="2" type="ORF">BSU04_21585</name>
</gene>
<accession>A0A226WZJ5</accession>
<keyword evidence="1" id="KW-1133">Transmembrane helix</keyword>